<protein>
    <submittedName>
        <fullName evidence="2">Gfo/Idh/MocA family oxidoreductase</fullName>
    </submittedName>
</protein>
<sequence length="335" mass="37426">MIKLGLVGTHWITAQFAEAAIASGNYEIVAIYSRQKKNALAFAEQIHQTQAVLYDDFDVFLDSGIQTVYLASPNSFHFQHAKAAIEHGVDAIVEKPVVSNPSEFKIILDCLANHPEVRLFEAARNYHDANFQAIKEAITNLAGLQAANLFYTHYSSRFDEYLANPDNPPNVFTTKFSGGALYDLGIYPLYDVVGWFGYPKEADYQAQLLKSGVDGFGWIHLKYDNFSIGIFISKTFNSESQSEIFALKETIRIDSPSELNQVTAFDGQNSRIIVQGNGQNPLLDEVKDFASVLNDRYAKANSDKYEDWLATASQVTQLLFDLRKSAGIRFSADND</sequence>
<dbReference type="EMBL" id="CP029684">
    <property type="protein sequence ID" value="QAS69899.1"/>
    <property type="molecule type" value="Genomic_DNA"/>
</dbReference>
<dbReference type="InterPro" id="IPR000683">
    <property type="entry name" value="Gfo/Idh/MocA-like_OxRdtase_N"/>
</dbReference>
<dbReference type="SUPFAM" id="SSF55347">
    <property type="entry name" value="Glyceraldehyde-3-phosphate dehydrogenase-like, C-terminal domain"/>
    <property type="match status" value="1"/>
</dbReference>
<evidence type="ECO:0000313" key="2">
    <source>
        <dbReference type="EMBL" id="QAS69899.1"/>
    </source>
</evidence>
<dbReference type="PANTHER" id="PTHR43054">
    <property type="match status" value="1"/>
</dbReference>
<feature type="domain" description="Gfo/Idh/MocA-like oxidoreductase N-terminal" evidence="1">
    <location>
        <begin position="2"/>
        <end position="115"/>
    </location>
</feature>
<dbReference type="Proteomes" id="UP000286907">
    <property type="component" value="Chromosome"/>
</dbReference>
<dbReference type="SUPFAM" id="SSF51735">
    <property type="entry name" value="NAD(P)-binding Rossmann-fold domains"/>
    <property type="match status" value="1"/>
</dbReference>
<name>A0ABX5QM88_9LACO</name>
<dbReference type="RefSeq" id="WP_128686373.1">
    <property type="nucleotide sequence ID" value="NZ_CP029684.2"/>
</dbReference>
<evidence type="ECO:0000259" key="1">
    <source>
        <dbReference type="Pfam" id="PF01408"/>
    </source>
</evidence>
<gene>
    <name evidence="2" type="ORF">DLJ48_04850</name>
</gene>
<evidence type="ECO:0000313" key="3">
    <source>
        <dbReference type="Proteomes" id="UP000286907"/>
    </source>
</evidence>
<dbReference type="Gene3D" id="3.40.50.720">
    <property type="entry name" value="NAD(P)-binding Rossmann-like Domain"/>
    <property type="match status" value="1"/>
</dbReference>
<dbReference type="InterPro" id="IPR036291">
    <property type="entry name" value="NAD(P)-bd_dom_sf"/>
</dbReference>
<accession>A0ABX5QM88</accession>
<dbReference type="Gene3D" id="3.30.360.10">
    <property type="entry name" value="Dihydrodipicolinate Reductase, domain 2"/>
    <property type="match status" value="1"/>
</dbReference>
<keyword evidence="3" id="KW-1185">Reference proteome</keyword>
<organism evidence="2 3">
    <name type="scientific">Oenococcus sicerae</name>
    <dbReference type="NCBI Taxonomy" id="2203724"/>
    <lineage>
        <taxon>Bacteria</taxon>
        <taxon>Bacillati</taxon>
        <taxon>Bacillota</taxon>
        <taxon>Bacilli</taxon>
        <taxon>Lactobacillales</taxon>
        <taxon>Lactobacillaceae</taxon>
        <taxon>Oenococcus</taxon>
    </lineage>
</organism>
<dbReference type="PANTHER" id="PTHR43054:SF1">
    <property type="entry name" value="SCYLLO-INOSITOL 2-DEHYDROGENASE (NADP(+)) IOLU"/>
    <property type="match status" value="1"/>
</dbReference>
<reference evidence="2 3" key="1">
    <citation type="journal article" date="2019" name="Syst. Appl. Microbiol.">
        <title>Oenococcus sicerae sp. nov., isolated from French cider.</title>
        <authorList>
            <person name="Cousin F.J."/>
            <person name="Le Guellec R."/>
            <person name="Chagnot C."/>
            <person name="Goux D."/>
            <person name="Dalmasso M."/>
            <person name="Laplace J.M."/>
            <person name="Cretenet M."/>
        </authorList>
    </citation>
    <scope>NUCLEOTIDE SEQUENCE [LARGE SCALE GENOMIC DNA]</scope>
    <source>
        <strain evidence="2 3">UCMA 15228</strain>
    </source>
</reference>
<proteinExistence type="predicted"/>
<dbReference type="Pfam" id="PF01408">
    <property type="entry name" value="GFO_IDH_MocA"/>
    <property type="match status" value="1"/>
</dbReference>